<dbReference type="PROSITE" id="PS51077">
    <property type="entry name" value="HTH_ICLR"/>
    <property type="match status" value="1"/>
</dbReference>
<dbReference type="InterPro" id="IPR050707">
    <property type="entry name" value="HTH_MetabolicPath_Reg"/>
</dbReference>
<feature type="domain" description="HTH iclR-type" evidence="4">
    <location>
        <begin position="6"/>
        <end position="69"/>
    </location>
</feature>
<evidence type="ECO:0000313" key="6">
    <source>
        <dbReference type="EMBL" id="MCZ4551646.1"/>
    </source>
</evidence>
<evidence type="ECO:0000259" key="5">
    <source>
        <dbReference type="PROSITE" id="PS51078"/>
    </source>
</evidence>
<keyword evidence="2" id="KW-0238">DNA-binding</keyword>
<dbReference type="InterPro" id="IPR014757">
    <property type="entry name" value="Tscrpt_reg_IclR_C"/>
</dbReference>
<dbReference type="SMART" id="SM00346">
    <property type="entry name" value="HTH_ICLR"/>
    <property type="match status" value="1"/>
</dbReference>
<dbReference type="InterPro" id="IPR036390">
    <property type="entry name" value="WH_DNA-bd_sf"/>
</dbReference>
<evidence type="ECO:0000259" key="4">
    <source>
        <dbReference type="PROSITE" id="PS51077"/>
    </source>
</evidence>
<accession>A0ABT4MXC1</accession>
<keyword evidence="1" id="KW-0805">Transcription regulation</keyword>
<sequence>MSARRSPQTERLVDVIERLSSPPGRSESLTDLAAALDIDKTTLYPMLTELTRVGWVVKHPSAKTYQLGPALARIGSAAEAGIAELAPTAEALSSLAEATGKRCCVVVPSGDDLVVARVQSATTDDVGGLQLRSGDRVGFNPPLGAVLVAWSSAAAVDAWLERNPALAEHYSRYRDILVAIRHRHYAVEQYPAAESGFDDRAAAATGANSYGSRRTSRFAEEQQSKLGADILVGAIDDHARYRPLSVNAPIFGAGGNPVGALCVLDSSEPICGSRLVELGQLVSSVADHVTSRLGGQTPYRPAGC</sequence>
<dbReference type="Pfam" id="PF09339">
    <property type="entry name" value="HTH_IclR"/>
    <property type="match status" value="1"/>
</dbReference>
<name>A0ABT4MXC1_GORRU</name>
<dbReference type="SUPFAM" id="SSF46785">
    <property type="entry name" value="Winged helix' DNA-binding domain"/>
    <property type="match status" value="1"/>
</dbReference>
<evidence type="ECO:0000313" key="7">
    <source>
        <dbReference type="Proteomes" id="UP001067235"/>
    </source>
</evidence>
<dbReference type="Gene3D" id="3.30.450.40">
    <property type="match status" value="1"/>
</dbReference>
<dbReference type="InterPro" id="IPR029016">
    <property type="entry name" value="GAF-like_dom_sf"/>
</dbReference>
<keyword evidence="3" id="KW-0804">Transcription</keyword>
<evidence type="ECO:0000256" key="3">
    <source>
        <dbReference type="ARBA" id="ARBA00023163"/>
    </source>
</evidence>
<dbReference type="RefSeq" id="WP_301572551.1">
    <property type="nucleotide sequence ID" value="NZ_JAPWIE010000005.1"/>
</dbReference>
<keyword evidence="7" id="KW-1185">Reference proteome</keyword>
<evidence type="ECO:0000256" key="2">
    <source>
        <dbReference type="ARBA" id="ARBA00023125"/>
    </source>
</evidence>
<protein>
    <submittedName>
        <fullName evidence="6">Helix-turn-helix domain-containing protein</fullName>
    </submittedName>
</protein>
<reference evidence="6" key="1">
    <citation type="submission" date="2022-12" db="EMBL/GenBank/DDBJ databases">
        <authorList>
            <person name="Krivoruchko A.V."/>
            <person name="Elkin A."/>
        </authorList>
    </citation>
    <scope>NUCLEOTIDE SEQUENCE</scope>
    <source>
        <strain evidence="6">IEGM 1388</strain>
    </source>
</reference>
<gene>
    <name evidence="6" type="ORF">O4213_16765</name>
</gene>
<dbReference type="Proteomes" id="UP001067235">
    <property type="component" value="Unassembled WGS sequence"/>
</dbReference>
<dbReference type="PANTHER" id="PTHR30136:SF24">
    <property type="entry name" value="HTH-TYPE TRANSCRIPTIONAL REPRESSOR ALLR"/>
    <property type="match status" value="1"/>
</dbReference>
<dbReference type="InterPro" id="IPR005471">
    <property type="entry name" value="Tscrpt_reg_IclR_N"/>
</dbReference>
<dbReference type="PROSITE" id="PS51078">
    <property type="entry name" value="ICLR_ED"/>
    <property type="match status" value="1"/>
</dbReference>
<evidence type="ECO:0000256" key="1">
    <source>
        <dbReference type="ARBA" id="ARBA00023015"/>
    </source>
</evidence>
<proteinExistence type="predicted"/>
<dbReference type="EMBL" id="JAPWIE010000005">
    <property type="protein sequence ID" value="MCZ4551646.1"/>
    <property type="molecule type" value="Genomic_DNA"/>
</dbReference>
<feature type="domain" description="IclR-ED" evidence="5">
    <location>
        <begin position="70"/>
        <end position="295"/>
    </location>
</feature>
<dbReference type="SUPFAM" id="SSF55781">
    <property type="entry name" value="GAF domain-like"/>
    <property type="match status" value="1"/>
</dbReference>
<organism evidence="6 7">
    <name type="scientific">Gordonia rubripertincta</name>
    <name type="common">Rhodococcus corallinus</name>
    <dbReference type="NCBI Taxonomy" id="36822"/>
    <lineage>
        <taxon>Bacteria</taxon>
        <taxon>Bacillati</taxon>
        <taxon>Actinomycetota</taxon>
        <taxon>Actinomycetes</taxon>
        <taxon>Mycobacteriales</taxon>
        <taxon>Gordoniaceae</taxon>
        <taxon>Gordonia</taxon>
    </lineage>
</organism>
<dbReference type="Gene3D" id="1.10.10.10">
    <property type="entry name" value="Winged helix-like DNA-binding domain superfamily/Winged helix DNA-binding domain"/>
    <property type="match status" value="1"/>
</dbReference>
<comment type="caution">
    <text evidence="6">The sequence shown here is derived from an EMBL/GenBank/DDBJ whole genome shotgun (WGS) entry which is preliminary data.</text>
</comment>
<dbReference type="PANTHER" id="PTHR30136">
    <property type="entry name" value="HELIX-TURN-HELIX TRANSCRIPTIONAL REGULATOR, ICLR FAMILY"/>
    <property type="match status" value="1"/>
</dbReference>
<dbReference type="InterPro" id="IPR036388">
    <property type="entry name" value="WH-like_DNA-bd_sf"/>
</dbReference>